<sequence>MEKSKSIRPKKVAELLGIGSATLWRWIHQKPGFPQPIRLSARCTVFKADEIEAWRANQDSSPPRHAGTIVPKQEAMRDVFAGQAMQAYCSDPEWRVDMDEDKTAEAAYRMADAMLKARLKPTI</sequence>
<dbReference type="RefSeq" id="WP_046240543.1">
    <property type="nucleotide sequence ID" value="NZ_CBCSDN010000074.1"/>
</dbReference>
<accession>A0ABN4SH97</accession>
<dbReference type="InterPro" id="IPR010260">
    <property type="entry name" value="AlpA"/>
</dbReference>
<gene>
    <name evidence="1" type="ORF">BI380_10300</name>
</gene>
<organism evidence="1 2">
    <name type="scientific">Delftia tsuruhatensis</name>
    <dbReference type="NCBI Taxonomy" id="180282"/>
    <lineage>
        <taxon>Bacteria</taxon>
        <taxon>Pseudomonadati</taxon>
        <taxon>Pseudomonadota</taxon>
        <taxon>Betaproteobacteria</taxon>
        <taxon>Burkholderiales</taxon>
        <taxon>Comamonadaceae</taxon>
        <taxon>Delftia</taxon>
    </lineage>
</organism>
<dbReference type="SUPFAM" id="SSF46955">
    <property type="entry name" value="Putative DNA-binding domain"/>
    <property type="match status" value="1"/>
</dbReference>
<reference evidence="1 2" key="1">
    <citation type="submission" date="2016-09" db="EMBL/GenBank/DDBJ databases">
        <title>Complete genome sequence of Deltia acidovorans CM13 isolated from murine proximal colonic tissue.</title>
        <authorList>
            <person name="Saffarian A."/>
        </authorList>
    </citation>
    <scope>NUCLEOTIDE SEQUENCE [LARGE SCALE GENOMIC DNA]</scope>
    <source>
        <strain evidence="1 2">CM13</strain>
    </source>
</reference>
<name>A0ABN4SH97_9BURK</name>
<evidence type="ECO:0000313" key="1">
    <source>
        <dbReference type="EMBL" id="AOV01717.1"/>
    </source>
</evidence>
<protein>
    <recommendedName>
        <fullName evidence="3">AlpA family phage regulatory protein</fullName>
    </recommendedName>
</protein>
<keyword evidence="2" id="KW-1185">Reference proteome</keyword>
<dbReference type="EMBL" id="CP017420">
    <property type="protein sequence ID" value="AOV01717.1"/>
    <property type="molecule type" value="Genomic_DNA"/>
</dbReference>
<evidence type="ECO:0008006" key="3">
    <source>
        <dbReference type="Google" id="ProtNLM"/>
    </source>
</evidence>
<evidence type="ECO:0000313" key="2">
    <source>
        <dbReference type="Proteomes" id="UP000095607"/>
    </source>
</evidence>
<dbReference type="Proteomes" id="UP000095607">
    <property type="component" value="Chromosome"/>
</dbReference>
<proteinExistence type="predicted"/>
<dbReference type="Pfam" id="PF05930">
    <property type="entry name" value="Phage_AlpA"/>
    <property type="match status" value="1"/>
</dbReference>
<dbReference type="InterPro" id="IPR009061">
    <property type="entry name" value="DNA-bd_dom_put_sf"/>
</dbReference>